<dbReference type="Gene3D" id="3.40.50.300">
    <property type="entry name" value="P-loop containing nucleotide triphosphate hydrolases"/>
    <property type="match status" value="1"/>
</dbReference>
<dbReference type="InterPro" id="IPR003439">
    <property type="entry name" value="ABC_transporter-like_ATP-bd"/>
</dbReference>
<sequence length="357" mass="38631">MTDIDVRLRGVTKRFADFVAVDAIDLDIRHGRFVTLLGPSGCGKTTTLRMIGGFEHPDAGDIQVGGEPVTGSSSRHHTRMVFQSYALFPHMKVSENIAFGLRMARMPNEAIRRSCAEIIEMLGLAGQEDKYPNQLSGGQQQRVALARALVTRPRVLLLDEPLGALDLKMRKRMQIELKNLQREVGITFIYVTHDQEEAMNLSDEIVVMDRGRIVQSGTPEQIYGSPATPYVADFIGETNLVEAVIASRRDGRIVTSSALGEIVARPAVGLEARDGDPVVVAIRPENLALGEGAEGLSNQTRGTIRQISFLGAVTRVIVDCGGLPLSIDHRGRLAASAGDLVPVGFSGDDVVVMAPQV</sequence>
<dbReference type="PANTHER" id="PTHR42781">
    <property type="entry name" value="SPERMIDINE/PUTRESCINE IMPORT ATP-BINDING PROTEIN POTA"/>
    <property type="match status" value="1"/>
</dbReference>
<reference evidence="7" key="1">
    <citation type="submission" date="2016-11" db="EMBL/GenBank/DDBJ databases">
        <title>Mesorhizobium oceanicum sp. nov., isolated from deep seawater in South China Sea.</title>
        <authorList>
            <person name="Fu G.-Y."/>
        </authorList>
    </citation>
    <scope>NUCLEOTIDE SEQUENCE [LARGE SCALE GENOMIC DNA]</scope>
    <source>
        <strain evidence="7">B7</strain>
    </source>
</reference>
<keyword evidence="3" id="KW-0547">Nucleotide-binding</keyword>
<dbReference type="GO" id="GO:0005524">
    <property type="term" value="F:ATP binding"/>
    <property type="evidence" value="ECO:0007669"/>
    <property type="project" value="UniProtKB-KW"/>
</dbReference>
<evidence type="ECO:0000259" key="5">
    <source>
        <dbReference type="PROSITE" id="PS50893"/>
    </source>
</evidence>
<dbReference type="PANTHER" id="PTHR42781:SF4">
    <property type="entry name" value="SPERMIDINE_PUTRESCINE IMPORT ATP-BINDING PROTEIN POTA"/>
    <property type="match status" value="1"/>
</dbReference>
<dbReference type="GO" id="GO:0015697">
    <property type="term" value="P:quaternary ammonium group transport"/>
    <property type="evidence" value="ECO:0007669"/>
    <property type="project" value="UniProtKB-ARBA"/>
</dbReference>
<evidence type="ECO:0000313" key="7">
    <source>
        <dbReference type="Proteomes" id="UP000182840"/>
    </source>
</evidence>
<keyword evidence="7" id="KW-1185">Reference proteome</keyword>
<dbReference type="PROSITE" id="PS00211">
    <property type="entry name" value="ABC_TRANSPORTER_1"/>
    <property type="match status" value="1"/>
</dbReference>
<dbReference type="AlphaFoldDB" id="A0A1L3SSS4"/>
<dbReference type="SUPFAM" id="SSF52540">
    <property type="entry name" value="P-loop containing nucleoside triphosphate hydrolases"/>
    <property type="match status" value="1"/>
</dbReference>
<dbReference type="InterPro" id="IPR013611">
    <property type="entry name" value="Transp-assoc_OB_typ2"/>
</dbReference>
<dbReference type="Gene3D" id="2.40.50.140">
    <property type="entry name" value="Nucleic acid-binding proteins"/>
    <property type="match status" value="1"/>
</dbReference>
<keyword evidence="2" id="KW-0813">Transport</keyword>
<dbReference type="KEGG" id="meso:BSQ44_14645"/>
<dbReference type="Gene3D" id="2.40.50.100">
    <property type="match status" value="1"/>
</dbReference>
<dbReference type="OrthoDB" id="9802264at2"/>
<dbReference type="RefSeq" id="WP_072605443.1">
    <property type="nucleotide sequence ID" value="NZ_CP018171.1"/>
</dbReference>
<feature type="domain" description="ABC transporter" evidence="5">
    <location>
        <begin position="6"/>
        <end position="235"/>
    </location>
</feature>
<evidence type="ECO:0000256" key="3">
    <source>
        <dbReference type="ARBA" id="ARBA00022741"/>
    </source>
</evidence>
<dbReference type="SUPFAM" id="SSF50331">
    <property type="entry name" value="MOP-like"/>
    <property type="match status" value="1"/>
</dbReference>
<keyword evidence="4" id="KW-0067">ATP-binding</keyword>
<dbReference type="STRING" id="1670800.BSQ44_14645"/>
<dbReference type="GO" id="GO:0022857">
    <property type="term" value="F:transmembrane transporter activity"/>
    <property type="evidence" value="ECO:0007669"/>
    <property type="project" value="InterPro"/>
</dbReference>
<protein>
    <recommendedName>
        <fullName evidence="5">ABC transporter domain-containing protein</fullName>
    </recommendedName>
</protein>
<dbReference type="FunFam" id="3.40.50.300:FF:000425">
    <property type="entry name" value="Probable ABC transporter, ATP-binding subunit"/>
    <property type="match status" value="1"/>
</dbReference>
<evidence type="ECO:0000256" key="2">
    <source>
        <dbReference type="ARBA" id="ARBA00022448"/>
    </source>
</evidence>
<dbReference type="GO" id="GO:0043190">
    <property type="term" value="C:ATP-binding cassette (ABC) transporter complex"/>
    <property type="evidence" value="ECO:0007669"/>
    <property type="project" value="InterPro"/>
</dbReference>
<proteinExistence type="inferred from homology"/>
<dbReference type="Pfam" id="PF00005">
    <property type="entry name" value="ABC_tran"/>
    <property type="match status" value="1"/>
</dbReference>
<dbReference type="Proteomes" id="UP000182840">
    <property type="component" value="Chromosome"/>
</dbReference>
<gene>
    <name evidence="6" type="ORF">BSQ44_14645</name>
</gene>
<dbReference type="InterPro" id="IPR050093">
    <property type="entry name" value="ABC_SmlMolc_Importer"/>
</dbReference>
<accession>A0A1L3SSS4</accession>
<dbReference type="InterPro" id="IPR017871">
    <property type="entry name" value="ABC_transporter-like_CS"/>
</dbReference>
<dbReference type="InterPro" id="IPR027417">
    <property type="entry name" value="P-loop_NTPase"/>
</dbReference>
<name>A0A1L3SSS4_9HYPH</name>
<dbReference type="InterPro" id="IPR008995">
    <property type="entry name" value="Mo/tungstate-bd_C_term_dom"/>
</dbReference>
<dbReference type="PROSITE" id="PS50893">
    <property type="entry name" value="ABC_TRANSPORTER_2"/>
    <property type="match status" value="1"/>
</dbReference>
<dbReference type="Pfam" id="PF08402">
    <property type="entry name" value="TOBE_2"/>
    <property type="match status" value="1"/>
</dbReference>
<dbReference type="InterPro" id="IPR003593">
    <property type="entry name" value="AAA+_ATPase"/>
</dbReference>
<organism evidence="6 7">
    <name type="scientific">Aquibium oceanicum</name>
    <dbReference type="NCBI Taxonomy" id="1670800"/>
    <lineage>
        <taxon>Bacteria</taxon>
        <taxon>Pseudomonadati</taxon>
        <taxon>Pseudomonadota</taxon>
        <taxon>Alphaproteobacteria</taxon>
        <taxon>Hyphomicrobiales</taxon>
        <taxon>Phyllobacteriaceae</taxon>
        <taxon>Aquibium</taxon>
    </lineage>
</organism>
<comment type="similarity">
    <text evidence="1">Belongs to the ABC transporter superfamily.</text>
</comment>
<dbReference type="EMBL" id="CP018171">
    <property type="protein sequence ID" value="APH72459.1"/>
    <property type="molecule type" value="Genomic_DNA"/>
</dbReference>
<dbReference type="InterPro" id="IPR012340">
    <property type="entry name" value="NA-bd_OB-fold"/>
</dbReference>
<evidence type="ECO:0000256" key="4">
    <source>
        <dbReference type="ARBA" id="ARBA00022840"/>
    </source>
</evidence>
<dbReference type="GO" id="GO:0016887">
    <property type="term" value="F:ATP hydrolysis activity"/>
    <property type="evidence" value="ECO:0007669"/>
    <property type="project" value="InterPro"/>
</dbReference>
<evidence type="ECO:0000256" key="1">
    <source>
        <dbReference type="ARBA" id="ARBA00005417"/>
    </source>
</evidence>
<evidence type="ECO:0000313" key="6">
    <source>
        <dbReference type="EMBL" id="APH72459.1"/>
    </source>
</evidence>
<dbReference type="SMART" id="SM00382">
    <property type="entry name" value="AAA"/>
    <property type="match status" value="1"/>
</dbReference>